<evidence type="ECO:0000313" key="2">
    <source>
        <dbReference type="Proteomes" id="UP000018888"/>
    </source>
</evidence>
<keyword evidence="2" id="KW-1185">Reference proteome</keyword>
<dbReference type="EMBL" id="AUPC02000090">
    <property type="protein sequence ID" value="POG72915.1"/>
    <property type="molecule type" value="Genomic_DNA"/>
</dbReference>
<organism evidence="1 2">
    <name type="scientific">Rhizophagus irregularis (strain DAOM 181602 / DAOM 197198 / MUCL 43194)</name>
    <name type="common">Arbuscular mycorrhizal fungus</name>
    <name type="synonym">Glomus intraradices</name>
    <dbReference type="NCBI Taxonomy" id="747089"/>
    <lineage>
        <taxon>Eukaryota</taxon>
        <taxon>Fungi</taxon>
        <taxon>Fungi incertae sedis</taxon>
        <taxon>Mucoromycota</taxon>
        <taxon>Glomeromycotina</taxon>
        <taxon>Glomeromycetes</taxon>
        <taxon>Glomerales</taxon>
        <taxon>Glomeraceae</taxon>
        <taxon>Rhizophagus</taxon>
    </lineage>
</organism>
<dbReference type="VEuPathDB" id="FungiDB:RhiirFUN_008901"/>
<reference evidence="1 2" key="1">
    <citation type="journal article" date="2013" name="Proc. Natl. Acad. Sci. U.S.A.">
        <title>Genome of an arbuscular mycorrhizal fungus provides insight into the oldest plant symbiosis.</title>
        <authorList>
            <person name="Tisserant E."/>
            <person name="Malbreil M."/>
            <person name="Kuo A."/>
            <person name="Kohler A."/>
            <person name="Symeonidi A."/>
            <person name="Balestrini R."/>
            <person name="Charron P."/>
            <person name="Duensing N."/>
            <person name="Frei Dit Frey N."/>
            <person name="Gianinazzi-Pearson V."/>
            <person name="Gilbert L.B."/>
            <person name="Handa Y."/>
            <person name="Herr J.R."/>
            <person name="Hijri M."/>
            <person name="Koul R."/>
            <person name="Kawaguchi M."/>
            <person name="Krajinski F."/>
            <person name="Lammers P.J."/>
            <person name="Masclaux F.G."/>
            <person name="Murat C."/>
            <person name="Morin E."/>
            <person name="Ndikumana S."/>
            <person name="Pagni M."/>
            <person name="Petitpierre D."/>
            <person name="Requena N."/>
            <person name="Rosikiewicz P."/>
            <person name="Riley R."/>
            <person name="Saito K."/>
            <person name="San Clemente H."/>
            <person name="Shapiro H."/>
            <person name="van Tuinen D."/>
            <person name="Becard G."/>
            <person name="Bonfante P."/>
            <person name="Paszkowski U."/>
            <person name="Shachar-Hill Y.Y."/>
            <person name="Tuskan G.A."/>
            <person name="Young P.W."/>
            <person name="Sanders I.R."/>
            <person name="Henrissat B."/>
            <person name="Rensing S.A."/>
            <person name="Grigoriev I.V."/>
            <person name="Corradi N."/>
            <person name="Roux C."/>
            <person name="Martin F."/>
        </authorList>
    </citation>
    <scope>NUCLEOTIDE SEQUENCE [LARGE SCALE GENOMIC DNA]</scope>
    <source>
        <strain evidence="1 2">DAOM 197198</strain>
    </source>
</reference>
<dbReference type="Proteomes" id="UP000018888">
    <property type="component" value="Unassembled WGS sequence"/>
</dbReference>
<sequence length="411" mass="46878">MAIKEEILFTAVIHSEIPEINSFDSSQATVIIFEDLMNAPKKTQDLITRYFTYGRYKNILCIYRFFAIPKAIRENVNYISLHGSHRSFIDIKRIICQYTEEYESLTPVIDDLTLQREFVVFDLKRSKSDPLSIQVRWDTSLSSITEQSQFDPSSISVQSQFNPNLNPVRSESELNSIVVRLKFSPYGQKAVSEIKKDGYLIEFAQVFPSPKECKHLLIPGVLAKNADTWIKYVFRKAYGLSGKILGGDFQDFLAKVQGRTAKTETLKAENDSLTELENYKNLYKLYKSKYDSVLNNNAKLQANINYKNDNEYSNLGLVTPENTHPVSIGTADTIISDMDEPLKQLLQYSTPEHLPESITSTSYSTLYHKINDSELARALNCDLALNHLTTLDTPSKIWSNLNNHCIEKFGS</sequence>
<comment type="caution">
    <text evidence="1">The sequence shown here is derived from an EMBL/GenBank/DDBJ whole genome shotgun (WGS) entry which is preliminary data.</text>
</comment>
<reference evidence="1 2" key="2">
    <citation type="journal article" date="2018" name="New Phytol.">
        <title>High intraspecific genome diversity in the model arbuscular mycorrhizal symbiont Rhizophagus irregularis.</title>
        <authorList>
            <person name="Chen E.C.H."/>
            <person name="Morin E."/>
            <person name="Beaudet D."/>
            <person name="Noel J."/>
            <person name="Yildirir G."/>
            <person name="Ndikumana S."/>
            <person name="Charron P."/>
            <person name="St-Onge C."/>
            <person name="Giorgi J."/>
            <person name="Kruger M."/>
            <person name="Marton T."/>
            <person name="Ropars J."/>
            <person name="Grigoriev I.V."/>
            <person name="Hainaut M."/>
            <person name="Henrissat B."/>
            <person name="Roux C."/>
            <person name="Martin F."/>
            <person name="Corradi N."/>
        </authorList>
    </citation>
    <scope>NUCLEOTIDE SEQUENCE [LARGE SCALE GENOMIC DNA]</scope>
    <source>
        <strain evidence="1 2">DAOM 197198</strain>
    </source>
</reference>
<dbReference type="VEuPathDB" id="FungiDB:RhiirFUN_025282"/>
<gene>
    <name evidence="1" type="ORF">GLOIN_2v1874888</name>
</gene>
<accession>A0A2P4Q5J0</accession>
<name>A0A2P4Q5J0_RHIID</name>
<protein>
    <submittedName>
        <fullName evidence="1">Uncharacterized protein</fullName>
    </submittedName>
</protein>
<proteinExistence type="predicted"/>
<dbReference type="AlphaFoldDB" id="A0A2P4Q5J0"/>
<evidence type="ECO:0000313" key="1">
    <source>
        <dbReference type="EMBL" id="POG72915.1"/>
    </source>
</evidence>